<sequence>MLKLLHLLYSPLLLPQSHLKFSLHIPLNLLLHADDMLMSILLLLSHLHQLNSLMVIFLLLKILLLHQLNVLLQSFLLLMLPPGKNLIGNTWVLRLKKHVDGSIARHKARLVAQGFSQEPGFDFGETFSPLVKPTTISDLEEDIYMRPPIGFEQGDPSLVCKLNKALGSVNMVIQTEVAKEKSAKGSCDATYPMPKIISSCATLEPMLAVPTWKEVLLGGIG</sequence>
<name>A0A8X8XRB3_SALSN</name>
<dbReference type="AlphaFoldDB" id="A0A8X8XRB3"/>
<evidence type="ECO:0000313" key="3">
    <source>
        <dbReference type="Proteomes" id="UP000298416"/>
    </source>
</evidence>
<dbReference type="EMBL" id="PNBA02000008">
    <property type="protein sequence ID" value="KAG6416086.1"/>
    <property type="molecule type" value="Genomic_DNA"/>
</dbReference>
<dbReference type="Pfam" id="PF07727">
    <property type="entry name" value="RVT_2"/>
    <property type="match status" value="1"/>
</dbReference>
<feature type="domain" description="Reverse transcriptase Ty1/copia-type" evidence="1">
    <location>
        <begin position="75"/>
        <end position="133"/>
    </location>
</feature>
<dbReference type="Proteomes" id="UP000298416">
    <property type="component" value="Unassembled WGS sequence"/>
</dbReference>
<evidence type="ECO:0000313" key="2">
    <source>
        <dbReference type="EMBL" id="KAG6416086.1"/>
    </source>
</evidence>
<reference evidence="2" key="2">
    <citation type="submission" date="2020-08" db="EMBL/GenBank/DDBJ databases">
        <title>Plant Genome Project.</title>
        <authorList>
            <person name="Zhang R.-G."/>
        </authorList>
    </citation>
    <scope>NUCLEOTIDE SEQUENCE</scope>
    <source>
        <strain evidence="2">Huo1</strain>
        <tissue evidence="2">Leaf</tissue>
    </source>
</reference>
<reference evidence="2" key="1">
    <citation type="submission" date="2018-01" db="EMBL/GenBank/DDBJ databases">
        <authorList>
            <person name="Mao J.F."/>
        </authorList>
    </citation>
    <scope>NUCLEOTIDE SEQUENCE</scope>
    <source>
        <strain evidence="2">Huo1</strain>
        <tissue evidence="2">Leaf</tissue>
    </source>
</reference>
<evidence type="ECO:0000259" key="1">
    <source>
        <dbReference type="Pfam" id="PF07727"/>
    </source>
</evidence>
<accession>A0A8X8XRB3</accession>
<proteinExistence type="predicted"/>
<gene>
    <name evidence="2" type="ORF">SASPL_123510</name>
</gene>
<keyword evidence="3" id="KW-1185">Reference proteome</keyword>
<comment type="caution">
    <text evidence="2">The sequence shown here is derived from an EMBL/GenBank/DDBJ whole genome shotgun (WGS) entry which is preliminary data.</text>
</comment>
<dbReference type="InterPro" id="IPR013103">
    <property type="entry name" value="RVT_2"/>
</dbReference>
<protein>
    <recommendedName>
        <fullName evidence="1">Reverse transcriptase Ty1/copia-type domain-containing protein</fullName>
    </recommendedName>
</protein>
<organism evidence="2">
    <name type="scientific">Salvia splendens</name>
    <name type="common">Scarlet sage</name>
    <dbReference type="NCBI Taxonomy" id="180675"/>
    <lineage>
        <taxon>Eukaryota</taxon>
        <taxon>Viridiplantae</taxon>
        <taxon>Streptophyta</taxon>
        <taxon>Embryophyta</taxon>
        <taxon>Tracheophyta</taxon>
        <taxon>Spermatophyta</taxon>
        <taxon>Magnoliopsida</taxon>
        <taxon>eudicotyledons</taxon>
        <taxon>Gunneridae</taxon>
        <taxon>Pentapetalae</taxon>
        <taxon>asterids</taxon>
        <taxon>lamiids</taxon>
        <taxon>Lamiales</taxon>
        <taxon>Lamiaceae</taxon>
        <taxon>Nepetoideae</taxon>
        <taxon>Mentheae</taxon>
        <taxon>Salviinae</taxon>
        <taxon>Salvia</taxon>
        <taxon>Salvia subgen. Calosphace</taxon>
        <taxon>core Calosphace</taxon>
    </lineage>
</organism>